<organism evidence="9 10">
    <name type="scientific">Paenibacillus campinasensis</name>
    <dbReference type="NCBI Taxonomy" id="66347"/>
    <lineage>
        <taxon>Bacteria</taxon>
        <taxon>Bacillati</taxon>
        <taxon>Bacillota</taxon>
        <taxon>Bacilli</taxon>
        <taxon>Bacillales</taxon>
        <taxon>Paenibacillaceae</taxon>
        <taxon>Paenibacillus</taxon>
    </lineage>
</organism>
<dbReference type="NCBIfam" id="TIGR01167">
    <property type="entry name" value="LPXTG_anchor"/>
    <property type="match status" value="1"/>
</dbReference>
<evidence type="ECO:0000313" key="9">
    <source>
        <dbReference type="EMBL" id="MUG67814.1"/>
    </source>
</evidence>
<feature type="region of interest" description="Disordered" evidence="6">
    <location>
        <begin position="1007"/>
        <end position="1167"/>
    </location>
</feature>
<dbReference type="InterPro" id="IPR019931">
    <property type="entry name" value="LPXTG_anchor"/>
</dbReference>
<dbReference type="InterPro" id="IPR008456">
    <property type="entry name" value="Collagen-bd_dom"/>
</dbReference>
<evidence type="ECO:0000256" key="4">
    <source>
        <dbReference type="ARBA" id="ARBA00022729"/>
    </source>
</evidence>
<dbReference type="Gene3D" id="2.60.40.740">
    <property type="match status" value="5"/>
</dbReference>
<keyword evidence="7" id="KW-1133">Transmembrane helix</keyword>
<dbReference type="InterPro" id="IPR041033">
    <property type="entry name" value="SpaA_PFL_dom_1"/>
</dbReference>
<dbReference type="RefSeq" id="WP_095399210.1">
    <property type="nucleotide sequence ID" value="NZ_WOAA01000018.1"/>
</dbReference>
<comment type="caution">
    <text evidence="9">The sequence shown here is derived from an EMBL/GenBank/DDBJ whole genome shotgun (WGS) entry which is preliminary data.</text>
</comment>
<evidence type="ECO:0000256" key="2">
    <source>
        <dbReference type="ARBA" id="ARBA00022512"/>
    </source>
</evidence>
<keyword evidence="3" id="KW-0964">Secreted</keyword>
<dbReference type="InterPro" id="IPR008966">
    <property type="entry name" value="Adhesion_dom_sf"/>
</dbReference>
<evidence type="ECO:0000256" key="5">
    <source>
        <dbReference type="ARBA" id="ARBA00023088"/>
    </source>
</evidence>
<comment type="subcellular location">
    <subcellularLocation>
        <location evidence="1">Secreted</location>
        <location evidence="1">Cell wall</location>
        <topology evidence="1">Peptidoglycan-anchor</topology>
    </subcellularLocation>
</comment>
<keyword evidence="7" id="KW-0472">Membrane</keyword>
<accession>A0ABW9T3Z2</accession>
<dbReference type="Proteomes" id="UP000435177">
    <property type="component" value="Unassembled WGS sequence"/>
</dbReference>
<keyword evidence="4" id="KW-0732">Signal</keyword>
<feature type="transmembrane region" description="Helical" evidence="7">
    <location>
        <begin position="1168"/>
        <end position="1184"/>
    </location>
</feature>
<dbReference type="SUPFAM" id="SSF49478">
    <property type="entry name" value="Cna protein B-type domain"/>
    <property type="match status" value="1"/>
</dbReference>
<dbReference type="Gene3D" id="2.60.40.1280">
    <property type="match status" value="1"/>
</dbReference>
<evidence type="ECO:0000256" key="3">
    <source>
        <dbReference type="ARBA" id="ARBA00022525"/>
    </source>
</evidence>
<dbReference type="Pfam" id="PF17802">
    <property type="entry name" value="SpaA"/>
    <property type="match status" value="1"/>
</dbReference>
<feature type="compositionally biased region" description="Low complexity" evidence="6">
    <location>
        <begin position="1031"/>
        <end position="1105"/>
    </location>
</feature>
<evidence type="ECO:0000313" key="10">
    <source>
        <dbReference type="Proteomes" id="UP000435177"/>
    </source>
</evidence>
<dbReference type="InterPro" id="IPR011252">
    <property type="entry name" value="Fibrogen-bd_dom1"/>
</dbReference>
<reference evidence="9 10" key="1">
    <citation type="submission" date="2019-11" db="EMBL/GenBank/DDBJ databases">
        <title>Draft genome sequences of five Paenibacillus species of dairy origin.</title>
        <authorList>
            <person name="Olajide A.M."/>
            <person name="Chen S."/>
            <person name="Lapointe G."/>
        </authorList>
    </citation>
    <scope>NUCLEOTIDE SEQUENCE [LARGE SCALE GENOMIC DNA]</scope>
    <source>
        <strain evidence="9 10">3CS1</strain>
    </source>
</reference>
<evidence type="ECO:0000256" key="1">
    <source>
        <dbReference type="ARBA" id="ARBA00004168"/>
    </source>
</evidence>
<keyword evidence="7" id="KW-0812">Transmembrane</keyword>
<evidence type="ECO:0000259" key="8">
    <source>
        <dbReference type="PROSITE" id="PS50847"/>
    </source>
</evidence>
<keyword evidence="5" id="KW-0572">Peptidoglycan-anchor</keyword>
<feature type="compositionally biased region" description="Acidic residues" evidence="6">
    <location>
        <begin position="1106"/>
        <end position="1117"/>
    </location>
</feature>
<dbReference type="EMBL" id="WOAA01000018">
    <property type="protein sequence ID" value="MUG67814.1"/>
    <property type="molecule type" value="Genomic_DNA"/>
</dbReference>
<dbReference type="Pfam" id="PF05737">
    <property type="entry name" value="Collagen_bind"/>
    <property type="match status" value="5"/>
</dbReference>
<sequence>MRKKGMMLTLAILLLLHGMFGSGWGIVHAQNADDVVGGAPGAGATVTDTVYGDDLLRSGQLFNTQSTESILTRVSIQDNNGTVIDSVYNPGVGRIELGMDTVLIFEWELPNNHGYTNGSTFEFDIPAEFKLYTPFTGTLVTDGPDDVGTFSVSVDGRVVMTFNEHVDNSEVRGMVQIQTELSKESVKGDVDVPITFPVRGGSQVAVLKVKPTGGSLIAKNGEVAKDAAGRPSTINWTIDVNTKLETIEGAVIADPVPAGLTLEPGSIKVYNLQVNVDGSAVPKDQVTTGFTVDSDPTGFEISFDSAVSTAYRIVYSTTIGKGDEANFHNIATLSGDNIADAIGDANVPVDRGEILTKQAGLYNEELRTIDWEISYNFRGKEIPQQDARLEDRFDASQELVNGSLVVEDAATGTILSENTDYELNLVAAVDGKHGFDLQFKRDVDSAYVITYQTQASDRVIEDITVTNSVYANNVTRTARQEMKSLVLVKERGHVDYNAKTVSWTIRINQDRKIMDNVVLTDTFTRAGLELLPDTVRLNGQEMDPAEVDFDPIDDDVKKGFVLSFHNPIDSEYVLTYTTAFNYDDLSSGGSFRNHADITWEVAGANKAAARTIDFSPDALTRNNGDKNGRYDATTKEITWTIRANYNKKPVAAPVITDQLLHNQKFKEDSLRVYRMILTGSANGTERGDEIDSSQYTFTPPSASNGNELRLEFAGAVDYPFQIVFSTTLDGEVTEKQISNQAVFLNGANPLHRWNSQAEIPQGGEYVAKTGTQNGEKIEWEVYINRGQSYVEEAKIVDMPSSNLVLVEDSFQLYETEVRADGSIIKTGTTLERDQDYELTFIYGDAESFELSFLQPIERPFILEYETLIDAKDRDKVSNTVSFMGSGITAGETDAVEEFEVRLSSGSGSGSGVRADLEILKVDSEDSSIVLEGATFVLKDAAGLRPDVELTTDAEGKALFTKLRYGDYMMKETIAPDGYTLDVNELLIKIDADVRNTGGVKKITITNAKVSVPEEPGTDPEEPGTDPEEPGTDPGTPGTNPSTPGTTPDTPGTNPSTPGTTPDTPGTNPSTPGTTPDTPDTNPSTPGTTPNTPGTDPSTPGTTPDTPEMDEGAADGTDEALLPGSETNDLGGGLATDNQATGQKASEGGMAAEGNNPPMLPKTGERSPLPLQLAGFALIIAGLFLRRLRLKRS</sequence>
<proteinExistence type="predicted"/>
<dbReference type="Gene3D" id="2.60.40.10">
    <property type="entry name" value="Immunoglobulins"/>
    <property type="match status" value="1"/>
</dbReference>
<feature type="domain" description="Gram-positive cocci surface proteins LPxTG" evidence="8">
    <location>
        <begin position="1159"/>
        <end position="1192"/>
    </location>
</feature>
<protein>
    <submittedName>
        <fullName evidence="9">LPXTG cell wall anchor domain-containing protein</fullName>
    </submittedName>
</protein>
<feature type="compositionally biased region" description="Acidic residues" evidence="6">
    <location>
        <begin position="1015"/>
        <end position="1030"/>
    </location>
</feature>
<evidence type="ECO:0000256" key="7">
    <source>
        <dbReference type="SAM" id="Phobius"/>
    </source>
</evidence>
<evidence type="ECO:0000256" key="6">
    <source>
        <dbReference type="SAM" id="MobiDB-lite"/>
    </source>
</evidence>
<dbReference type="InterPro" id="IPR013783">
    <property type="entry name" value="Ig-like_fold"/>
</dbReference>
<name>A0ABW9T3Z2_9BACL</name>
<dbReference type="PROSITE" id="PS50847">
    <property type="entry name" value="GRAM_POS_ANCHORING"/>
    <property type="match status" value="1"/>
</dbReference>
<gene>
    <name evidence="9" type="ORF">GNP94_17650</name>
</gene>
<keyword evidence="2" id="KW-0134">Cell wall</keyword>
<dbReference type="SUPFAM" id="SSF49401">
    <property type="entry name" value="Bacterial adhesins"/>
    <property type="match status" value="6"/>
</dbReference>
<keyword evidence="10" id="KW-1185">Reference proteome</keyword>